<reference evidence="1 2" key="3">
    <citation type="journal article" date="2016" name="Sci. Rep.">
        <title>Genome-wide diversity and gene expression profiling of Babesia microti isolates identify polymorphic genes that mediate host-pathogen interactions.</title>
        <authorList>
            <person name="Silva J.C."/>
            <person name="Cornillot E."/>
            <person name="McCracken C."/>
            <person name="Usmani-Brown S."/>
            <person name="Dwivedi A."/>
            <person name="Ifeonu O.O."/>
            <person name="Crabtree J."/>
            <person name="Gotia H.T."/>
            <person name="Virji A.Z."/>
            <person name="Reynes C."/>
            <person name="Colinge J."/>
            <person name="Kumar V."/>
            <person name="Lawres L."/>
            <person name="Pazzi J.E."/>
            <person name="Pablo J.V."/>
            <person name="Hung C."/>
            <person name="Brancato J."/>
            <person name="Kumari P."/>
            <person name="Orvis J."/>
            <person name="Tretina K."/>
            <person name="Chibucos M."/>
            <person name="Ott S."/>
            <person name="Sadzewicz L."/>
            <person name="Sengamalay N."/>
            <person name="Shetty A.C."/>
            <person name="Su Q."/>
            <person name="Tallon L."/>
            <person name="Fraser C.M."/>
            <person name="Frutos R."/>
            <person name="Molina D.M."/>
            <person name="Krause P.J."/>
            <person name="Ben Mamoun C."/>
        </authorList>
    </citation>
    <scope>NUCLEOTIDE SEQUENCE [LARGE SCALE GENOMIC DNA]</scope>
    <source>
        <strain evidence="1 2">RI</strain>
    </source>
</reference>
<dbReference type="RefSeq" id="XP_012648856.1">
    <property type="nucleotide sequence ID" value="XM_012793402.1"/>
</dbReference>
<name>A0A0K3AQW0_BABMR</name>
<evidence type="ECO:0000313" key="2">
    <source>
        <dbReference type="Proteomes" id="UP000002899"/>
    </source>
</evidence>
<gene>
    <name evidence="1" type="ORF">BMR1_03g01230</name>
</gene>
<keyword evidence="2" id="KW-1185">Reference proteome</keyword>
<proteinExistence type="predicted"/>
<sequence>MVSLGSVCCDDKTCGFISFDGANILIDPFNGPIDNLGITINDHIVHNLHWLYIDVILVTRPITLETILSVTNGYDISNTFVIGTRWLIDICSIFSGFKSCVKLSFEESHTLEFENVAKRFAKYHFLTKPLELEFMAHPSGYSLGSGWYEIANFEKNEKIAVLTPICKSELFKTPSIESLSDFKIVLPLFNNFSVVKTESKDKEGFIEQLLRKCRDETLTTFETDTLSPSLLYFLVGLFNQHTDKSFLNIYIMGETVKKYFNLLNQSCEWVSNKRSEWAMNITNPRSPFHDVTRFIGSNLFLCSDLEEINNILSKGPAIVIKHNEYNDAFKNLLPTMVTIKFDKSQKVYNNDGLDYKLQEILPEWHDGKFQNVLGSKVPKKMTLLKATISTRSEPIIIDDSQSINWGLNYNIPNLNKLAKAIGGTADVKNSKIVLKDCVVSIHSTNVVEIFAKDPHLRHKITKIVEKFK</sequence>
<evidence type="ECO:0000313" key="1">
    <source>
        <dbReference type="EMBL" id="CTQ40845.1"/>
    </source>
</evidence>
<reference evidence="1 2" key="2">
    <citation type="journal article" date="2013" name="PLoS ONE">
        <title>Whole genome mapping and re-organization of the nuclear and mitochondrial genomes of Babesia microti isolates.</title>
        <authorList>
            <person name="Cornillot E."/>
            <person name="Dassouli A."/>
            <person name="Garg A."/>
            <person name="Pachikara N."/>
            <person name="Randazzo S."/>
            <person name="Depoix D."/>
            <person name="Carcy B."/>
            <person name="Delbecq S."/>
            <person name="Frutos R."/>
            <person name="Silva J.C."/>
            <person name="Sutton R."/>
            <person name="Krause P.J."/>
            <person name="Mamoun C.B."/>
        </authorList>
    </citation>
    <scope>NUCLEOTIDE SEQUENCE [LARGE SCALE GENOMIC DNA]</scope>
    <source>
        <strain evidence="1 2">RI</strain>
    </source>
</reference>
<reference evidence="1 2" key="1">
    <citation type="journal article" date="2012" name="Nucleic Acids Res.">
        <title>Sequencing of the smallest Apicomplexan genome from the human pathogen Babesia microti.</title>
        <authorList>
            <person name="Cornillot E."/>
            <person name="Hadj-Kaddour K."/>
            <person name="Dassouli A."/>
            <person name="Noel B."/>
            <person name="Ranwez V."/>
            <person name="Vacherie B."/>
            <person name="Augagneur Y."/>
            <person name="Bres V."/>
            <person name="Duclos A."/>
            <person name="Randazzo S."/>
            <person name="Carcy B."/>
            <person name="Debierre-Grockiego F."/>
            <person name="Delbecq S."/>
            <person name="Moubri-Menage K."/>
            <person name="Shams-Eldin H."/>
            <person name="Usmani-Brown S."/>
            <person name="Bringaud F."/>
            <person name="Wincker P."/>
            <person name="Vivares C.P."/>
            <person name="Schwarz R.T."/>
            <person name="Schetters T.P."/>
            <person name="Krause P.J."/>
            <person name="Gorenflot A."/>
            <person name="Berry V."/>
            <person name="Barbe V."/>
            <person name="Ben Mamoun C."/>
        </authorList>
    </citation>
    <scope>NUCLEOTIDE SEQUENCE [LARGE SCALE GENOMIC DNA]</scope>
    <source>
        <strain evidence="1 2">RI</strain>
    </source>
</reference>
<dbReference type="KEGG" id="bmic:BMR1_03g01230"/>
<dbReference type="SUPFAM" id="SSF56281">
    <property type="entry name" value="Metallo-hydrolase/oxidoreductase"/>
    <property type="match status" value="1"/>
</dbReference>
<protein>
    <submittedName>
        <fullName evidence="1">Uncharacterized protein</fullName>
    </submittedName>
</protein>
<dbReference type="InterPro" id="IPR036866">
    <property type="entry name" value="RibonucZ/Hydroxyglut_hydro"/>
</dbReference>
<accession>A0A0K3AQW0</accession>
<dbReference type="VEuPathDB" id="PiroplasmaDB:BMR1_03g01230"/>
<dbReference type="Proteomes" id="UP000002899">
    <property type="component" value="Chromosome III"/>
</dbReference>
<dbReference type="AlphaFoldDB" id="A0A0K3AQW0"/>
<dbReference type="GeneID" id="24424880"/>
<organism evidence="1 2">
    <name type="scientific">Babesia microti (strain RI)</name>
    <dbReference type="NCBI Taxonomy" id="1133968"/>
    <lineage>
        <taxon>Eukaryota</taxon>
        <taxon>Sar</taxon>
        <taxon>Alveolata</taxon>
        <taxon>Apicomplexa</taxon>
        <taxon>Aconoidasida</taxon>
        <taxon>Piroplasmida</taxon>
        <taxon>Babesiidae</taxon>
        <taxon>Babesia</taxon>
    </lineage>
</organism>
<dbReference type="EMBL" id="LN871598">
    <property type="protein sequence ID" value="CTQ40845.1"/>
    <property type="molecule type" value="Genomic_DNA"/>
</dbReference>